<proteinExistence type="predicted"/>
<dbReference type="AlphaFoldDB" id="A0A0E9XR98"/>
<protein>
    <submittedName>
        <fullName evidence="1">Uncharacterized protein</fullName>
    </submittedName>
</protein>
<dbReference type="EMBL" id="GBXM01003330">
    <property type="protein sequence ID" value="JAI05248.1"/>
    <property type="molecule type" value="Transcribed_RNA"/>
</dbReference>
<reference evidence="1" key="1">
    <citation type="submission" date="2014-11" db="EMBL/GenBank/DDBJ databases">
        <authorList>
            <person name="Amaro Gonzalez C."/>
        </authorList>
    </citation>
    <scope>NUCLEOTIDE SEQUENCE</scope>
</reference>
<accession>A0A0E9XR98</accession>
<evidence type="ECO:0000313" key="1">
    <source>
        <dbReference type="EMBL" id="JAI05248.1"/>
    </source>
</evidence>
<organism evidence="1">
    <name type="scientific">Anguilla anguilla</name>
    <name type="common">European freshwater eel</name>
    <name type="synonym">Muraena anguilla</name>
    <dbReference type="NCBI Taxonomy" id="7936"/>
    <lineage>
        <taxon>Eukaryota</taxon>
        <taxon>Metazoa</taxon>
        <taxon>Chordata</taxon>
        <taxon>Craniata</taxon>
        <taxon>Vertebrata</taxon>
        <taxon>Euteleostomi</taxon>
        <taxon>Actinopterygii</taxon>
        <taxon>Neopterygii</taxon>
        <taxon>Teleostei</taxon>
        <taxon>Anguilliformes</taxon>
        <taxon>Anguillidae</taxon>
        <taxon>Anguilla</taxon>
    </lineage>
</organism>
<sequence>MVLNGDIPIGTYDDLFNVYIFNCFGPIGIVQVISCVMSCNHSS</sequence>
<reference evidence="1" key="2">
    <citation type="journal article" date="2015" name="Fish Shellfish Immunol.">
        <title>Early steps in the European eel (Anguilla anguilla)-Vibrio vulnificus interaction in the gills: Role of the RtxA13 toxin.</title>
        <authorList>
            <person name="Callol A."/>
            <person name="Pajuelo D."/>
            <person name="Ebbesson L."/>
            <person name="Teles M."/>
            <person name="MacKenzie S."/>
            <person name="Amaro C."/>
        </authorList>
    </citation>
    <scope>NUCLEOTIDE SEQUENCE</scope>
</reference>
<name>A0A0E9XR98_ANGAN</name>